<dbReference type="KEGG" id="ttu:TERTU_2928"/>
<protein>
    <submittedName>
        <fullName evidence="1">Uncharacterized protein</fullName>
    </submittedName>
</protein>
<keyword evidence="2" id="KW-1185">Reference proteome</keyword>
<organism evidence="1 2">
    <name type="scientific">Teredinibacter turnerae (strain ATCC 39867 / T7901)</name>
    <dbReference type="NCBI Taxonomy" id="377629"/>
    <lineage>
        <taxon>Bacteria</taxon>
        <taxon>Pseudomonadati</taxon>
        <taxon>Pseudomonadota</taxon>
        <taxon>Gammaproteobacteria</taxon>
        <taxon>Cellvibrionales</taxon>
        <taxon>Cellvibrionaceae</taxon>
        <taxon>Teredinibacter</taxon>
    </lineage>
</organism>
<evidence type="ECO:0000313" key="2">
    <source>
        <dbReference type="Proteomes" id="UP000009080"/>
    </source>
</evidence>
<dbReference type="AlphaFoldDB" id="C5BND9"/>
<dbReference type="HOGENOM" id="CLU_3012784_0_0_6"/>
<evidence type="ECO:0000313" key="1">
    <source>
        <dbReference type="EMBL" id="ACR11500.1"/>
    </source>
</evidence>
<name>C5BND9_TERTT</name>
<accession>C5BND9</accession>
<gene>
    <name evidence="1" type="ordered locus">TERTU_2928</name>
</gene>
<reference evidence="1 2" key="1">
    <citation type="journal article" date="2009" name="PLoS ONE">
        <title>The complete genome of Teredinibacter turnerae T7901: an intracellular endosymbiont of marine wood-boring bivalves (shipworms).</title>
        <authorList>
            <person name="Yang J.C."/>
            <person name="Madupu R."/>
            <person name="Durkin A.S."/>
            <person name="Ekborg N.A."/>
            <person name="Pedamallu C.S."/>
            <person name="Hostetler J.B."/>
            <person name="Radune D."/>
            <person name="Toms B.S."/>
            <person name="Henrissat B."/>
            <person name="Coutinho P.M."/>
            <person name="Schwarz S."/>
            <person name="Field L."/>
            <person name="Trindade-Silva A.E."/>
            <person name="Soares C.A.G."/>
            <person name="Elshahawi S."/>
            <person name="Hanora A."/>
            <person name="Schmidt E.W."/>
            <person name="Haygood M.G."/>
            <person name="Posfai J."/>
            <person name="Benner J."/>
            <person name="Madinger C."/>
            <person name="Nove J."/>
            <person name="Anton B."/>
            <person name="Chaudhary K."/>
            <person name="Foster J."/>
            <person name="Holman A."/>
            <person name="Kumar S."/>
            <person name="Lessard P.A."/>
            <person name="Luyten Y.A."/>
            <person name="Slatko B."/>
            <person name="Wood N."/>
            <person name="Wu B."/>
            <person name="Teplitski M."/>
            <person name="Mougous J.D."/>
            <person name="Ward N."/>
            <person name="Eisen J.A."/>
            <person name="Badger J.H."/>
            <person name="Distel D.L."/>
        </authorList>
    </citation>
    <scope>NUCLEOTIDE SEQUENCE [LARGE SCALE GENOMIC DNA]</scope>
    <source>
        <strain evidence="2">ATCC 39867 / T7901</strain>
    </source>
</reference>
<dbReference type="STRING" id="377629.TERTU_2928"/>
<proteinExistence type="predicted"/>
<sequence>MCVSHASSMLFKYTVIYRRCTSSTGGFEGQLGTVYCVAFWPQDWGNAWPAGQTGAN</sequence>
<dbReference type="Proteomes" id="UP000009080">
    <property type="component" value="Chromosome"/>
</dbReference>
<dbReference type="EMBL" id="CP001614">
    <property type="protein sequence ID" value="ACR11500.1"/>
    <property type="molecule type" value="Genomic_DNA"/>
</dbReference>